<dbReference type="AlphaFoldDB" id="A6NUM2"/>
<keyword evidence="2" id="KW-1185">Reference proteome</keyword>
<dbReference type="Proteomes" id="UP000003639">
    <property type="component" value="Unassembled WGS sequence"/>
</dbReference>
<reference evidence="1 2" key="2">
    <citation type="submission" date="2007-06" db="EMBL/GenBank/DDBJ databases">
        <title>Draft genome sequence of Pseudoflavonifractor capillosus ATCC 29799.</title>
        <authorList>
            <person name="Sudarsanam P."/>
            <person name="Ley R."/>
            <person name="Guruge J."/>
            <person name="Turnbaugh P.J."/>
            <person name="Mahowald M."/>
            <person name="Liep D."/>
            <person name="Gordon J."/>
        </authorList>
    </citation>
    <scope>NUCLEOTIDE SEQUENCE [LARGE SCALE GENOMIC DNA]</scope>
    <source>
        <strain evidence="1 2">ATCC 29799</strain>
    </source>
</reference>
<accession>A6NUM2</accession>
<reference evidence="1 2" key="1">
    <citation type="submission" date="2007-04" db="EMBL/GenBank/DDBJ databases">
        <authorList>
            <person name="Fulton L."/>
            <person name="Clifton S."/>
            <person name="Fulton B."/>
            <person name="Xu J."/>
            <person name="Minx P."/>
            <person name="Pepin K.H."/>
            <person name="Johnson M."/>
            <person name="Thiruvilangam P."/>
            <person name="Bhonagiri V."/>
            <person name="Nash W.E."/>
            <person name="Mardis E.R."/>
            <person name="Wilson R.K."/>
        </authorList>
    </citation>
    <scope>NUCLEOTIDE SEQUENCE [LARGE SCALE GENOMIC DNA]</scope>
    <source>
        <strain evidence="1 2">ATCC 29799</strain>
    </source>
</reference>
<protein>
    <submittedName>
        <fullName evidence="1">Uncharacterized protein</fullName>
    </submittedName>
</protein>
<dbReference type="EMBL" id="AAXG02000012">
    <property type="protein sequence ID" value="EDN00073.1"/>
    <property type="molecule type" value="Genomic_DNA"/>
</dbReference>
<name>A6NUM2_9FIRM</name>
<comment type="caution">
    <text evidence="1">The sequence shown here is derived from an EMBL/GenBank/DDBJ whole genome shotgun (WGS) entry which is preliminary data.</text>
</comment>
<gene>
    <name evidence="1" type="ORF">BACCAP_01904</name>
</gene>
<sequence>MSVYEKRARGSCREPFSIGLRKKPILTRQATVAIVVIPLQPGRLSNHFDHKLLAPSFSKKVLN</sequence>
<evidence type="ECO:0000313" key="2">
    <source>
        <dbReference type="Proteomes" id="UP000003639"/>
    </source>
</evidence>
<organism evidence="1 2">
    <name type="scientific">Pseudoflavonifractor capillosus ATCC 29799</name>
    <dbReference type="NCBI Taxonomy" id="411467"/>
    <lineage>
        <taxon>Bacteria</taxon>
        <taxon>Bacillati</taxon>
        <taxon>Bacillota</taxon>
        <taxon>Clostridia</taxon>
        <taxon>Eubacteriales</taxon>
        <taxon>Oscillospiraceae</taxon>
        <taxon>Pseudoflavonifractor</taxon>
    </lineage>
</organism>
<dbReference type="STRING" id="411467.BACCAP_01904"/>
<evidence type="ECO:0000313" key="1">
    <source>
        <dbReference type="EMBL" id="EDN00073.1"/>
    </source>
</evidence>
<proteinExistence type="predicted"/>